<dbReference type="Gene3D" id="3.40.47.10">
    <property type="match status" value="1"/>
</dbReference>
<sequence>MNQPRAAYLVSGVRTPIGRYAGGLAPVRPDDLAAHVVRELVARHPAVDWARVDDVVLGCANQAGEDNRNVARMAVLLAGLPVEVPGTTVNRLCASGLDAVGAAARAIVAGDADLVVAGGVESMSRAPFVQPKAATPFARTAEIYDTTIGWRFVNPAMKAAYGVDSMPQTGQNVADEHGISREDQDAFALRSQERAAKAVANGRLAREIVPVSIPQRKGDDVVVARDEHPRETSAQALAGLRPLFEGGSVTAGNSSGVNDGAAAVLVASGEAVERYGLTPLARVAGTAAAGVPPRVMGIGPVPAVRKLLDHTGVSLADVGSIELNEAFASQALAVLRGLGIADDAEHVNPHGGAIALGHPLGMSGTRLALTAAMTLADEGLDHAIATMCVGVGQGAAMLLSRP</sequence>
<comment type="catalytic activity">
    <reaction evidence="13">
        <text>succinyl-CoA + acetyl-CoA = 3-oxoadipyl-CoA + CoA</text>
        <dbReference type="Rhea" id="RHEA:19481"/>
        <dbReference type="ChEBI" id="CHEBI:57287"/>
        <dbReference type="ChEBI" id="CHEBI:57288"/>
        <dbReference type="ChEBI" id="CHEBI:57292"/>
        <dbReference type="ChEBI" id="CHEBI:57348"/>
        <dbReference type="EC" id="2.3.1.174"/>
    </reaction>
</comment>
<comment type="similarity">
    <text evidence="3 15">Belongs to the thiolase-like superfamily. Thiolase family.</text>
</comment>
<evidence type="ECO:0000256" key="14">
    <source>
        <dbReference type="PIRSR" id="PIRSR000429-1"/>
    </source>
</evidence>
<dbReference type="RefSeq" id="WP_091782849.1">
    <property type="nucleotide sequence ID" value="NZ_LT629711.1"/>
</dbReference>
<dbReference type="FunFam" id="3.40.47.10:FF:000010">
    <property type="entry name" value="Acetyl-CoA acetyltransferase (Thiolase)"/>
    <property type="match status" value="1"/>
</dbReference>
<dbReference type="InterPro" id="IPR020613">
    <property type="entry name" value="Thiolase_CS"/>
</dbReference>
<name>A0A1H0PBN6_9MICO</name>
<comment type="pathway">
    <text evidence="2">Aromatic compound metabolism; beta-ketoadipate pathway; acetyl-CoA and succinyl-CoA from 3-oxoadipate: step 2/2.</text>
</comment>
<dbReference type="PIRSF" id="PIRSF000429">
    <property type="entry name" value="Ac-CoA_Ac_transf"/>
    <property type="match status" value="1"/>
</dbReference>
<dbReference type="NCBIfam" id="TIGR01930">
    <property type="entry name" value="AcCoA-C-Actrans"/>
    <property type="match status" value="1"/>
</dbReference>
<evidence type="ECO:0000256" key="6">
    <source>
        <dbReference type="ARBA" id="ARBA00016181"/>
    </source>
</evidence>
<dbReference type="InterPro" id="IPR002155">
    <property type="entry name" value="Thiolase"/>
</dbReference>
<evidence type="ECO:0000259" key="16">
    <source>
        <dbReference type="Pfam" id="PF00108"/>
    </source>
</evidence>
<dbReference type="InterPro" id="IPR012793">
    <property type="entry name" value="PcaF"/>
</dbReference>
<dbReference type="EC" id="2.3.1.174" evidence="4"/>
<dbReference type="OrthoDB" id="9764638at2"/>
<protein>
    <recommendedName>
        <fullName evidence="6">Beta-ketoadipyl-CoA thiolase</fullName>
        <ecNumber evidence="4">2.3.1.174</ecNumber>
        <ecNumber evidence="5">2.3.1.9</ecNumber>
    </recommendedName>
    <alternativeName>
        <fullName evidence="12">3-oxoadipyl-CoA thiolase</fullName>
    </alternativeName>
    <alternativeName>
        <fullName evidence="10">Acetoacetyl-CoA thiolase</fullName>
    </alternativeName>
    <alternativeName>
        <fullName evidence="11">Probable acetyl-CoA acetyltransferase</fullName>
    </alternativeName>
</protein>
<evidence type="ECO:0000256" key="9">
    <source>
        <dbReference type="ARBA" id="ARBA00023315"/>
    </source>
</evidence>
<feature type="domain" description="Thiolase C-terminal" evidence="17">
    <location>
        <begin position="277"/>
        <end position="400"/>
    </location>
</feature>
<evidence type="ECO:0000256" key="11">
    <source>
        <dbReference type="ARBA" id="ARBA00040529"/>
    </source>
</evidence>
<feature type="active site" description="Acyl-thioester intermediate" evidence="14">
    <location>
        <position position="93"/>
    </location>
</feature>
<dbReference type="NCBIfam" id="NF006551">
    <property type="entry name" value="PRK09050.1"/>
    <property type="match status" value="1"/>
</dbReference>
<keyword evidence="19" id="KW-1185">Reference proteome</keyword>
<dbReference type="STRING" id="443156.SAMN04489867_1208"/>
<evidence type="ECO:0000256" key="2">
    <source>
        <dbReference type="ARBA" id="ARBA00005071"/>
    </source>
</evidence>
<keyword evidence="9 15" id="KW-0012">Acyltransferase</keyword>
<evidence type="ECO:0000256" key="13">
    <source>
        <dbReference type="ARBA" id="ARBA00048527"/>
    </source>
</evidence>
<dbReference type="InterPro" id="IPR020610">
    <property type="entry name" value="Thiolase_AS"/>
</dbReference>
<dbReference type="PROSITE" id="PS00737">
    <property type="entry name" value="THIOLASE_2"/>
    <property type="match status" value="1"/>
</dbReference>
<feature type="active site" description="Proton acceptor" evidence="14">
    <location>
        <position position="358"/>
    </location>
</feature>
<accession>A0A1H0PBN6</accession>
<feature type="active site" description="Proton acceptor" evidence="14">
    <location>
        <position position="388"/>
    </location>
</feature>
<dbReference type="Proteomes" id="UP000199077">
    <property type="component" value="Chromosome I"/>
</dbReference>
<gene>
    <name evidence="18" type="ORF">SAMN04489867_1208</name>
</gene>
<comment type="function">
    <text evidence="1">Catalyzes thiolytic cleavage of beta-ketoadipyl-CoA to succinyl-CoA and acetyl-CoA.</text>
</comment>
<dbReference type="PROSITE" id="PS00099">
    <property type="entry name" value="THIOLASE_3"/>
    <property type="match status" value="1"/>
</dbReference>
<dbReference type="GO" id="GO:0003985">
    <property type="term" value="F:acetyl-CoA C-acetyltransferase activity"/>
    <property type="evidence" value="ECO:0007669"/>
    <property type="project" value="UniProtKB-EC"/>
</dbReference>
<evidence type="ECO:0000256" key="3">
    <source>
        <dbReference type="ARBA" id="ARBA00010982"/>
    </source>
</evidence>
<evidence type="ECO:0000256" key="1">
    <source>
        <dbReference type="ARBA" id="ARBA00003720"/>
    </source>
</evidence>
<evidence type="ECO:0000313" key="18">
    <source>
        <dbReference type="EMBL" id="SDP02423.1"/>
    </source>
</evidence>
<evidence type="ECO:0000256" key="8">
    <source>
        <dbReference type="ARBA" id="ARBA00022797"/>
    </source>
</evidence>
<dbReference type="InterPro" id="IPR020616">
    <property type="entry name" value="Thiolase_N"/>
</dbReference>
<evidence type="ECO:0000256" key="12">
    <source>
        <dbReference type="ARBA" id="ARBA00041222"/>
    </source>
</evidence>
<keyword evidence="8" id="KW-0058">Aromatic hydrocarbons catabolism</keyword>
<dbReference type="Pfam" id="PF02803">
    <property type="entry name" value="Thiolase_C"/>
    <property type="match status" value="1"/>
</dbReference>
<dbReference type="EMBL" id="LT629711">
    <property type="protein sequence ID" value="SDP02423.1"/>
    <property type="molecule type" value="Genomic_DNA"/>
</dbReference>
<dbReference type="PANTHER" id="PTHR18919:SF107">
    <property type="entry name" value="ACETYL-COA ACETYLTRANSFERASE, CYTOSOLIC"/>
    <property type="match status" value="1"/>
</dbReference>
<dbReference type="InterPro" id="IPR020617">
    <property type="entry name" value="Thiolase_C"/>
</dbReference>
<keyword evidence="7 15" id="KW-0808">Transferase</keyword>
<dbReference type="InterPro" id="IPR016039">
    <property type="entry name" value="Thiolase-like"/>
</dbReference>
<evidence type="ECO:0000256" key="4">
    <source>
        <dbReference type="ARBA" id="ARBA00012233"/>
    </source>
</evidence>
<proteinExistence type="inferred from homology"/>
<evidence type="ECO:0000259" key="17">
    <source>
        <dbReference type="Pfam" id="PF02803"/>
    </source>
</evidence>
<dbReference type="NCBIfam" id="TIGR02430">
    <property type="entry name" value="pcaF"/>
    <property type="match status" value="1"/>
</dbReference>
<evidence type="ECO:0000313" key="19">
    <source>
        <dbReference type="Proteomes" id="UP000199077"/>
    </source>
</evidence>
<dbReference type="PROSITE" id="PS00098">
    <property type="entry name" value="THIOLASE_1"/>
    <property type="match status" value="1"/>
</dbReference>
<dbReference type="Pfam" id="PF00108">
    <property type="entry name" value="Thiolase_N"/>
    <property type="match status" value="1"/>
</dbReference>
<dbReference type="InterPro" id="IPR020615">
    <property type="entry name" value="Thiolase_acyl_enz_int_AS"/>
</dbReference>
<dbReference type="GO" id="GO:0033812">
    <property type="term" value="F:3-oxoadipyl-CoA thiolase activity"/>
    <property type="evidence" value="ECO:0007669"/>
    <property type="project" value="UniProtKB-EC"/>
</dbReference>
<organism evidence="18 19">
    <name type="scientific">Pedococcus dokdonensis</name>
    <dbReference type="NCBI Taxonomy" id="443156"/>
    <lineage>
        <taxon>Bacteria</taxon>
        <taxon>Bacillati</taxon>
        <taxon>Actinomycetota</taxon>
        <taxon>Actinomycetes</taxon>
        <taxon>Micrococcales</taxon>
        <taxon>Intrasporangiaceae</taxon>
        <taxon>Pedococcus</taxon>
    </lineage>
</organism>
<dbReference type="CDD" id="cd00751">
    <property type="entry name" value="thiolase"/>
    <property type="match status" value="1"/>
</dbReference>
<dbReference type="GO" id="GO:0019619">
    <property type="term" value="P:3,4-dihydroxybenzoate catabolic process"/>
    <property type="evidence" value="ECO:0007669"/>
    <property type="project" value="InterPro"/>
</dbReference>
<dbReference type="PANTHER" id="PTHR18919">
    <property type="entry name" value="ACETYL-COA C-ACYLTRANSFERASE"/>
    <property type="match status" value="1"/>
</dbReference>
<dbReference type="EC" id="2.3.1.9" evidence="5"/>
<dbReference type="SUPFAM" id="SSF53901">
    <property type="entry name" value="Thiolase-like"/>
    <property type="match status" value="2"/>
</dbReference>
<evidence type="ECO:0000256" key="15">
    <source>
        <dbReference type="RuleBase" id="RU003557"/>
    </source>
</evidence>
<evidence type="ECO:0000256" key="10">
    <source>
        <dbReference type="ARBA" id="ARBA00030755"/>
    </source>
</evidence>
<evidence type="ECO:0000256" key="7">
    <source>
        <dbReference type="ARBA" id="ARBA00022679"/>
    </source>
</evidence>
<feature type="domain" description="Thiolase N-terminal" evidence="16">
    <location>
        <begin position="8"/>
        <end position="268"/>
    </location>
</feature>
<reference evidence="19" key="1">
    <citation type="submission" date="2016-10" db="EMBL/GenBank/DDBJ databases">
        <authorList>
            <person name="Varghese N."/>
            <person name="Submissions S."/>
        </authorList>
    </citation>
    <scope>NUCLEOTIDE SEQUENCE [LARGE SCALE GENOMIC DNA]</scope>
    <source>
        <strain evidence="19">DSM 22329</strain>
    </source>
</reference>
<evidence type="ECO:0000256" key="5">
    <source>
        <dbReference type="ARBA" id="ARBA00012705"/>
    </source>
</evidence>
<dbReference type="AlphaFoldDB" id="A0A1H0PBN6"/>